<gene>
    <name evidence="4" type="ORF">B0I36DRAFT_245385</name>
</gene>
<organism evidence="4 5">
    <name type="scientific">Microdochium trichocladiopsis</name>
    <dbReference type="NCBI Taxonomy" id="1682393"/>
    <lineage>
        <taxon>Eukaryota</taxon>
        <taxon>Fungi</taxon>
        <taxon>Dikarya</taxon>
        <taxon>Ascomycota</taxon>
        <taxon>Pezizomycotina</taxon>
        <taxon>Sordariomycetes</taxon>
        <taxon>Xylariomycetidae</taxon>
        <taxon>Xylariales</taxon>
        <taxon>Microdochiaceae</taxon>
        <taxon>Microdochium</taxon>
    </lineage>
</organism>
<dbReference type="RefSeq" id="XP_046012123.1">
    <property type="nucleotide sequence ID" value="XM_046150153.1"/>
</dbReference>
<evidence type="ECO:0000256" key="2">
    <source>
        <dbReference type="ARBA" id="ARBA00022598"/>
    </source>
</evidence>
<feature type="domain" description="AMP-dependent synthetase/ligase" evidence="3">
    <location>
        <begin position="40"/>
        <end position="417"/>
    </location>
</feature>
<keyword evidence="5" id="KW-1185">Reference proteome</keyword>
<dbReference type="AlphaFoldDB" id="A0A9P8Y690"/>
<dbReference type="PANTHER" id="PTHR24096">
    <property type="entry name" value="LONG-CHAIN-FATTY-ACID--COA LIGASE"/>
    <property type="match status" value="1"/>
</dbReference>
<evidence type="ECO:0000259" key="3">
    <source>
        <dbReference type="Pfam" id="PF00501"/>
    </source>
</evidence>
<name>A0A9P8Y690_9PEZI</name>
<dbReference type="Gene3D" id="3.30.300.30">
    <property type="match status" value="1"/>
</dbReference>
<evidence type="ECO:0000256" key="1">
    <source>
        <dbReference type="ARBA" id="ARBA00006432"/>
    </source>
</evidence>
<dbReference type="InterPro" id="IPR042099">
    <property type="entry name" value="ANL_N_sf"/>
</dbReference>
<evidence type="ECO:0000313" key="4">
    <source>
        <dbReference type="EMBL" id="KAH7029835.1"/>
    </source>
</evidence>
<accession>A0A9P8Y690</accession>
<evidence type="ECO:0000313" key="5">
    <source>
        <dbReference type="Proteomes" id="UP000756346"/>
    </source>
</evidence>
<dbReference type="OrthoDB" id="1898221at2759"/>
<dbReference type="PROSITE" id="PS00455">
    <property type="entry name" value="AMP_BINDING"/>
    <property type="match status" value="1"/>
</dbReference>
<keyword evidence="2" id="KW-0436">Ligase</keyword>
<reference evidence="4" key="1">
    <citation type="journal article" date="2021" name="Nat. Commun.">
        <title>Genetic determinants of endophytism in the Arabidopsis root mycobiome.</title>
        <authorList>
            <person name="Mesny F."/>
            <person name="Miyauchi S."/>
            <person name="Thiergart T."/>
            <person name="Pickel B."/>
            <person name="Atanasova L."/>
            <person name="Karlsson M."/>
            <person name="Huettel B."/>
            <person name="Barry K.W."/>
            <person name="Haridas S."/>
            <person name="Chen C."/>
            <person name="Bauer D."/>
            <person name="Andreopoulos W."/>
            <person name="Pangilinan J."/>
            <person name="LaButti K."/>
            <person name="Riley R."/>
            <person name="Lipzen A."/>
            <person name="Clum A."/>
            <person name="Drula E."/>
            <person name="Henrissat B."/>
            <person name="Kohler A."/>
            <person name="Grigoriev I.V."/>
            <person name="Martin F.M."/>
            <person name="Hacquard S."/>
        </authorList>
    </citation>
    <scope>NUCLEOTIDE SEQUENCE</scope>
    <source>
        <strain evidence="4">MPI-CAGE-CH-0230</strain>
    </source>
</reference>
<dbReference type="InterPro" id="IPR000873">
    <property type="entry name" value="AMP-dep_synth/lig_dom"/>
</dbReference>
<dbReference type="PANTHER" id="PTHR24096:SF149">
    <property type="entry name" value="AMP-BINDING DOMAIN-CONTAINING PROTEIN-RELATED"/>
    <property type="match status" value="1"/>
</dbReference>
<dbReference type="Pfam" id="PF00501">
    <property type="entry name" value="AMP-binding"/>
    <property type="match status" value="1"/>
</dbReference>
<dbReference type="GO" id="GO:0016405">
    <property type="term" value="F:CoA-ligase activity"/>
    <property type="evidence" value="ECO:0007669"/>
    <property type="project" value="TreeGrafter"/>
</dbReference>
<dbReference type="GeneID" id="70179699"/>
<dbReference type="Proteomes" id="UP000756346">
    <property type="component" value="Unassembled WGS sequence"/>
</dbReference>
<proteinExistence type="inferred from homology"/>
<comment type="caution">
    <text evidence="4">The sequence shown here is derived from an EMBL/GenBank/DDBJ whole genome shotgun (WGS) entry which is preliminary data.</text>
</comment>
<dbReference type="EMBL" id="JAGTJQ010000006">
    <property type="protein sequence ID" value="KAH7029835.1"/>
    <property type="molecule type" value="Genomic_DNA"/>
</dbReference>
<dbReference type="SUPFAM" id="SSF56801">
    <property type="entry name" value="Acetyl-CoA synthetase-like"/>
    <property type="match status" value="1"/>
</dbReference>
<comment type="similarity">
    <text evidence="1">Belongs to the ATP-dependent AMP-binding enzyme family.</text>
</comment>
<dbReference type="InterPro" id="IPR045851">
    <property type="entry name" value="AMP-bd_C_sf"/>
</dbReference>
<sequence length="578" mass="63502">MRTYMSDKIDIPRDQNLTELLHTTASDIPDSHLIAKDSLTNRSITLGELRDRAGRIANGLKSKLSPPDQARWALSLPNSVEFLEAVHAILWTGGVVCPINHALKPTEIGHGLAVSRPQYIIAYGPTLPAILEAIRVAAAELSAQGVTWHKPQVLTMITRPDSPEDKLLHLPDDFFAAERLPIPHWPDTTIRLATIHLSSGTTGKPKGVELTHFNFVANVHQLVAHDTLCNDSGRPHRHPLKKHFHPGSRTVAFTPWVHIGNTTMPLFLGPYTGMFHHAMPSYSLAEFARLVGSDRATCFQGVPSVVLRLANDADELTRKHDFSQAQVINVGGAPLSDELVGKLYSRAPWRLNNVYGMTEAAGYVAYQKFGEVLPAGVVGKLLPGIEARLMVEGKGEDAPLGGPGELWLHGPNITRGYAFNDEANEKNFPERGWYNTGDVCTIDSQGRVSVVGRTKELIKYKGFQVSPNELEVYVNGHPDVVEGGVGATWDESQLTELPTAWVVLHGRCKALSEDKRRRVLRSIQEGVNTKVSGYKKLRGGVWEIKALPKNPTGKILRKAMGEMRNGLCSLDSPIQAKL</sequence>
<dbReference type="InterPro" id="IPR020845">
    <property type="entry name" value="AMP-binding_CS"/>
</dbReference>
<protein>
    <submittedName>
        <fullName evidence="4">AMP-binding enzyme</fullName>
    </submittedName>
</protein>
<dbReference type="Gene3D" id="3.40.50.12780">
    <property type="entry name" value="N-terminal domain of ligase-like"/>
    <property type="match status" value="1"/>
</dbReference>